<evidence type="ECO:0000259" key="8">
    <source>
        <dbReference type="Pfam" id="PF00324"/>
    </source>
</evidence>
<feature type="transmembrane region" description="Helical" evidence="7">
    <location>
        <begin position="252"/>
        <end position="272"/>
    </location>
</feature>
<comment type="subcellular location">
    <subcellularLocation>
        <location evidence="1">Membrane</location>
        <topology evidence="1">Multi-pass membrane protein</topology>
    </subcellularLocation>
</comment>
<dbReference type="EMBL" id="JAHLPM010000022">
    <property type="protein sequence ID" value="MBU5439958.1"/>
    <property type="molecule type" value="Genomic_DNA"/>
</dbReference>
<keyword evidence="5 7" id="KW-1133">Transmembrane helix</keyword>
<feature type="transmembrane region" description="Helical" evidence="7">
    <location>
        <begin position="342"/>
        <end position="363"/>
    </location>
</feature>
<organism evidence="9 10">
    <name type="scientific">Tissierella simiarum</name>
    <dbReference type="NCBI Taxonomy" id="2841534"/>
    <lineage>
        <taxon>Bacteria</taxon>
        <taxon>Bacillati</taxon>
        <taxon>Bacillota</taxon>
        <taxon>Tissierellia</taxon>
        <taxon>Tissierellales</taxon>
        <taxon>Tissierellaceae</taxon>
        <taxon>Tissierella</taxon>
    </lineage>
</organism>
<evidence type="ECO:0000313" key="10">
    <source>
        <dbReference type="Proteomes" id="UP000749471"/>
    </source>
</evidence>
<dbReference type="Proteomes" id="UP000749471">
    <property type="component" value="Unassembled WGS sequence"/>
</dbReference>
<feature type="transmembrane region" description="Helical" evidence="7">
    <location>
        <begin position="209"/>
        <end position="231"/>
    </location>
</feature>
<feature type="transmembrane region" description="Helical" evidence="7">
    <location>
        <begin position="29"/>
        <end position="50"/>
    </location>
</feature>
<evidence type="ECO:0000256" key="5">
    <source>
        <dbReference type="ARBA" id="ARBA00022989"/>
    </source>
</evidence>
<feature type="transmembrane region" description="Helical" evidence="7">
    <location>
        <begin position="138"/>
        <end position="156"/>
    </location>
</feature>
<feature type="transmembrane region" description="Helical" evidence="7">
    <location>
        <begin position="62"/>
        <end position="81"/>
    </location>
</feature>
<feature type="transmembrane region" description="Helical" evidence="7">
    <location>
        <begin position="414"/>
        <end position="435"/>
    </location>
</feature>
<feature type="transmembrane region" description="Helical" evidence="7">
    <location>
        <begin position="369"/>
        <end position="394"/>
    </location>
</feature>
<keyword evidence="2" id="KW-0813">Transport</keyword>
<name>A0ABS6ECQ6_9FIRM</name>
<dbReference type="Pfam" id="PF00324">
    <property type="entry name" value="AA_permease"/>
    <property type="match status" value="1"/>
</dbReference>
<dbReference type="InterPro" id="IPR004840">
    <property type="entry name" value="Amino_acid_permease_CS"/>
</dbReference>
<proteinExistence type="predicted"/>
<dbReference type="InterPro" id="IPR004841">
    <property type="entry name" value="AA-permease/SLC12A_dom"/>
</dbReference>
<evidence type="ECO:0000256" key="2">
    <source>
        <dbReference type="ARBA" id="ARBA00022448"/>
    </source>
</evidence>
<evidence type="ECO:0000256" key="3">
    <source>
        <dbReference type="ARBA" id="ARBA00022692"/>
    </source>
</evidence>
<dbReference type="PANTHER" id="PTHR43495:SF5">
    <property type="entry name" value="GAMMA-AMINOBUTYRIC ACID PERMEASE"/>
    <property type="match status" value="1"/>
</dbReference>
<accession>A0ABS6ECQ6</accession>
<evidence type="ECO:0000256" key="1">
    <source>
        <dbReference type="ARBA" id="ARBA00004141"/>
    </source>
</evidence>
<feature type="transmembrane region" description="Helical" evidence="7">
    <location>
        <begin position="168"/>
        <end position="189"/>
    </location>
</feature>
<evidence type="ECO:0000313" key="9">
    <source>
        <dbReference type="EMBL" id="MBU5439958.1"/>
    </source>
</evidence>
<protein>
    <submittedName>
        <fullName evidence="9">Amino acid permease</fullName>
    </submittedName>
</protein>
<dbReference type="PANTHER" id="PTHR43495">
    <property type="entry name" value="GABA PERMEASE"/>
    <property type="match status" value="1"/>
</dbReference>
<keyword evidence="4" id="KW-0029">Amino-acid transport</keyword>
<dbReference type="RefSeq" id="WP_216521861.1">
    <property type="nucleotide sequence ID" value="NZ_JAHLPM010000022.1"/>
</dbReference>
<sequence>MSNQQPKKEMDNIVEKSEGLKRSMKTHQIMMLGIGGTIGTGLFLGSGYVLQQAGPGGTLLAYLFGAVIMYLMMFCLGELLVEMPVAGTVQAYATELINPSMGFTVGWVKWLSYAITIPSQLVASSIIMKNIFPNVNSIVWIIGFTILLFILNAVPSDKYGKSSFWFSSIKFILIVVFFILGVGMITGIVGGKAVGFSNFTNDGGLFPNGMRAVVMTMMTAAFAYGGADIFASAASESENPEKDLPRAIHATIWGLIISYMASLIVLIAVLPWRSADLAGSPFAYVFKLAGIQSAELIINIVVLTSALSSANAFIYSSTRSLWSMGNYNQAPKFVSKVNKNKVPMNALIFTMIFAVCAVVSSIVAPGTVYLFLTSIIGISNIFIYVLYAVCLFLFRKRYTKNGGEISNLKFKTPLYPITPIVLIVLCLTVFLGMFFDPTQKLALILGIPTYAAFYIGSTIYNKSKKSNL</sequence>
<dbReference type="PIRSF" id="PIRSF006060">
    <property type="entry name" value="AA_transporter"/>
    <property type="match status" value="1"/>
</dbReference>
<gene>
    <name evidence="9" type="ORF">KQI42_18265</name>
</gene>
<keyword evidence="10" id="KW-1185">Reference proteome</keyword>
<comment type="caution">
    <text evidence="9">The sequence shown here is derived from an EMBL/GenBank/DDBJ whole genome shotgun (WGS) entry which is preliminary data.</text>
</comment>
<feature type="transmembrane region" description="Helical" evidence="7">
    <location>
        <begin position="441"/>
        <end position="460"/>
    </location>
</feature>
<evidence type="ECO:0000256" key="6">
    <source>
        <dbReference type="ARBA" id="ARBA00023136"/>
    </source>
</evidence>
<dbReference type="PROSITE" id="PS00218">
    <property type="entry name" value="AMINO_ACID_PERMEASE_1"/>
    <property type="match status" value="1"/>
</dbReference>
<evidence type="ECO:0000256" key="4">
    <source>
        <dbReference type="ARBA" id="ARBA00022970"/>
    </source>
</evidence>
<keyword evidence="3 7" id="KW-0812">Transmembrane</keyword>
<feature type="domain" description="Amino acid permease/ SLC12A" evidence="8">
    <location>
        <begin position="29"/>
        <end position="466"/>
    </location>
</feature>
<keyword evidence="6 7" id="KW-0472">Membrane</keyword>
<reference evidence="9 10" key="1">
    <citation type="submission" date="2021-06" db="EMBL/GenBank/DDBJ databases">
        <authorList>
            <person name="Sun Q."/>
            <person name="Li D."/>
        </authorList>
    </citation>
    <scope>NUCLEOTIDE SEQUENCE [LARGE SCALE GENOMIC DNA]</scope>
    <source>
        <strain evidence="9 10">MSJ-40</strain>
    </source>
</reference>
<evidence type="ECO:0000256" key="7">
    <source>
        <dbReference type="SAM" id="Phobius"/>
    </source>
</evidence>